<proteinExistence type="predicted"/>
<dbReference type="InterPro" id="IPR019499">
    <property type="entry name" value="Val-tRNA_synth_tRNA-bd"/>
</dbReference>
<keyword evidence="9" id="KW-0175">Coiled coil</keyword>
<dbReference type="FunFam" id="1.10.287.380:FF:000001">
    <property type="entry name" value="Valine--tRNA ligase"/>
    <property type="match status" value="1"/>
</dbReference>
<comment type="catalytic activity">
    <reaction evidence="8">
        <text>tRNA(Val) + L-valine + ATP = L-valyl-tRNA(Val) + AMP + diphosphate</text>
        <dbReference type="Rhea" id="RHEA:10704"/>
        <dbReference type="Rhea" id="RHEA-COMP:9672"/>
        <dbReference type="Rhea" id="RHEA-COMP:9708"/>
        <dbReference type="ChEBI" id="CHEBI:30616"/>
        <dbReference type="ChEBI" id="CHEBI:33019"/>
        <dbReference type="ChEBI" id="CHEBI:57762"/>
        <dbReference type="ChEBI" id="CHEBI:78442"/>
        <dbReference type="ChEBI" id="CHEBI:78537"/>
        <dbReference type="ChEBI" id="CHEBI:456215"/>
        <dbReference type="EC" id="6.1.1.9"/>
    </reaction>
</comment>
<name>T1DEY2_9ZZZZ</name>
<evidence type="ECO:0000256" key="8">
    <source>
        <dbReference type="ARBA" id="ARBA00047552"/>
    </source>
</evidence>
<evidence type="ECO:0000256" key="3">
    <source>
        <dbReference type="ARBA" id="ARBA00022741"/>
    </source>
</evidence>
<evidence type="ECO:0000256" key="6">
    <source>
        <dbReference type="ARBA" id="ARBA00023146"/>
    </source>
</evidence>
<dbReference type="InterPro" id="IPR010978">
    <property type="entry name" value="tRNA-bd_arm"/>
</dbReference>
<feature type="non-terminal residue" evidence="11">
    <location>
        <position position="1"/>
    </location>
</feature>
<gene>
    <name evidence="11" type="ORF">B1A_01416</name>
</gene>
<organism evidence="11">
    <name type="scientific">mine drainage metagenome</name>
    <dbReference type="NCBI Taxonomy" id="410659"/>
    <lineage>
        <taxon>unclassified sequences</taxon>
        <taxon>metagenomes</taxon>
        <taxon>ecological metagenomes</taxon>
    </lineage>
</organism>
<comment type="caution">
    <text evidence="11">The sequence shown here is derived from an EMBL/GenBank/DDBJ whole genome shotgun (WGS) entry which is preliminary data.</text>
</comment>
<dbReference type="InterPro" id="IPR037118">
    <property type="entry name" value="Val-tRNA_synth_C_sf"/>
</dbReference>
<evidence type="ECO:0000256" key="7">
    <source>
        <dbReference type="ARBA" id="ARBA00029936"/>
    </source>
</evidence>
<dbReference type="Pfam" id="PF10458">
    <property type="entry name" value="Val_tRNA-synt_C"/>
    <property type="match status" value="1"/>
</dbReference>
<dbReference type="Gene3D" id="1.10.287.380">
    <property type="entry name" value="Valyl-tRNA synthetase, C-terminal domain"/>
    <property type="match status" value="1"/>
</dbReference>
<dbReference type="GO" id="GO:0004832">
    <property type="term" value="F:valine-tRNA ligase activity"/>
    <property type="evidence" value="ECO:0007669"/>
    <property type="project" value="UniProtKB-EC"/>
</dbReference>
<reference evidence="11" key="1">
    <citation type="submission" date="2013-08" db="EMBL/GenBank/DDBJ databases">
        <authorList>
            <person name="Mendez C."/>
            <person name="Richter M."/>
            <person name="Ferrer M."/>
            <person name="Sanchez J."/>
        </authorList>
    </citation>
    <scope>NUCLEOTIDE SEQUENCE</scope>
</reference>
<keyword evidence="2 11" id="KW-0436">Ligase</keyword>
<evidence type="ECO:0000256" key="4">
    <source>
        <dbReference type="ARBA" id="ARBA00022840"/>
    </source>
</evidence>
<keyword evidence="4" id="KW-0067">ATP-binding</keyword>
<keyword evidence="6 11" id="KW-0030">Aminoacyl-tRNA synthetase</keyword>
<dbReference type="EC" id="6.1.1.9" evidence="1"/>
<dbReference type="GO" id="GO:0006438">
    <property type="term" value="P:valyl-tRNA aminoacylation"/>
    <property type="evidence" value="ECO:0007669"/>
    <property type="project" value="InterPro"/>
</dbReference>
<keyword evidence="3" id="KW-0547">Nucleotide-binding</keyword>
<keyword evidence="5" id="KW-0648">Protein biosynthesis</keyword>
<dbReference type="SUPFAM" id="SSF46589">
    <property type="entry name" value="tRNA-binding arm"/>
    <property type="match status" value="1"/>
</dbReference>
<sequence length="136" mass="14523">GRRIPVLLKGATAEDLRHLERHRPYLERLAGTEAIAVLAAGEIAPESATALIGELTVLVPMAGLIDAAAEFERLEKLLARARADLAKAHARLQNQSFVSNAPVAVVAGEKARAAELERTAAGLSTQLERVRGMLRS</sequence>
<evidence type="ECO:0000256" key="9">
    <source>
        <dbReference type="SAM" id="Coils"/>
    </source>
</evidence>
<dbReference type="GO" id="GO:0005737">
    <property type="term" value="C:cytoplasm"/>
    <property type="evidence" value="ECO:0007669"/>
    <property type="project" value="InterPro"/>
</dbReference>
<accession>T1DEY2</accession>
<evidence type="ECO:0000256" key="2">
    <source>
        <dbReference type="ARBA" id="ARBA00022598"/>
    </source>
</evidence>
<dbReference type="EMBL" id="AUZX01001078">
    <property type="protein sequence ID" value="EQD79934.1"/>
    <property type="molecule type" value="Genomic_DNA"/>
</dbReference>
<protein>
    <recommendedName>
        <fullName evidence="1">valine--tRNA ligase</fullName>
        <ecNumber evidence="1">6.1.1.9</ecNumber>
    </recommendedName>
    <alternativeName>
        <fullName evidence="7">Valyl-tRNA synthetase</fullName>
    </alternativeName>
</protein>
<evidence type="ECO:0000313" key="11">
    <source>
        <dbReference type="EMBL" id="EQD79934.1"/>
    </source>
</evidence>
<feature type="domain" description="Valyl-tRNA synthetase tRNA-binding arm" evidence="10">
    <location>
        <begin position="66"/>
        <end position="129"/>
    </location>
</feature>
<evidence type="ECO:0000259" key="10">
    <source>
        <dbReference type="Pfam" id="PF10458"/>
    </source>
</evidence>
<evidence type="ECO:0000256" key="1">
    <source>
        <dbReference type="ARBA" id="ARBA00013169"/>
    </source>
</evidence>
<evidence type="ECO:0000256" key="5">
    <source>
        <dbReference type="ARBA" id="ARBA00022917"/>
    </source>
</evidence>
<reference evidence="11" key="2">
    <citation type="journal article" date="2014" name="ISME J.">
        <title>Microbial stratification in low pH oxic and suboxic macroscopic growths along an acid mine drainage.</title>
        <authorList>
            <person name="Mendez-Garcia C."/>
            <person name="Mesa V."/>
            <person name="Sprenger R.R."/>
            <person name="Richter M."/>
            <person name="Diez M.S."/>
            <person name="Solano J."/>
            <person name="Bargiela R."/>
            <person name="Golyshina O.V."/>
            <person name="Manteca A."/>
            <person name="Ramos J.L."/>
            <person name="Gallego J.R."/>
            <person name="Llorente I."/>
            <person name="Martins Dos Santos V.A."/>
            <person name="Jensen O.N."/>
            <person name="Pelaez A.I."/>
            <person name="Sanchez J."/>
            <person name="Ferrer M."/>
        </authorList>
    </citation>
    <scope>NUCLEOTIDE SEQUENCE</scope>
</reference>
<dbReference type="GO" id="GO:0005524">
    <property type="term" value="F:ATP binding"/>
    <property type="evidence" value="ECO:0007669"/>
    <property type="project" value="UniProtKB-KW"/>
</dbReference>
<dbReference type="AlphaFoldDB" id="T1DEY2"/>
<feature type="coiled-coil region" evidence="9">
    <location>
        <begin position="64"/>
        <end position="133"/>
    </location>
</feature>